<evidence type="ECO:0000313" key="4">
    <source>
        <dbReference type="EMBL" id="CAH0991195.1"/>
    </source>
</evidence>
<dbReference type="PROSITE" id="PS51257">
    <property type="entry name" value="PROKAR_LIPOPROTEIN"/>
    <property type="match status" value="1"/>
</dbReference>
<keyword evidence="2" id="KW-0732">Signal</keyword>
<dbReference type="Pfam" id="PF07883">
    <property type="entry name" value="Cupin_2"/>
    <property type="match status" value="1"/>
</dbReference>
<gene>
    <name evidence="4" type="ORF">SIN8267_01297</name>
</gene>
<dbReference type="SUPFAM" id="SSF51182">
    <property type="entry name" value="RmlC-like cupins"/>
    <property type="match status" value="1"/>
</dbReference>
<evidence type="ECO:0000256" key="2">
    <source>
        <dbReference type="SAM" id="SignalP"/>
    </source>
</evidence>
<name>A0ABM9ADT0_9GAMM</name>
<feature type="domain" description="Cupin type-2" evidence="3">
    <location>
        <begin position="108"/>
        <end position="171"/>
    </location>
</feature>
<feature type="chain" id="PRO_5045350383" description="Cupin type-2 domain-containing protein" evidence="2">
    <location>
        <begin position="20"/>
        <end position="221"/>
    </location>
</feature>
<accession>A0ABM9ADT0</accession>
<dbReference type="InterPro" id="IPR051610">
    <property type="entry name" value="GPI/OXD"/>
</dbReference>
<proteinExistence type="predicted"/>
<evidence type="ECO:0000256" key="1">
    <source>
        <dbReference type="ARBA" id="ARBA00022723"/>
    </source>
</evidence>
<dbReference type="EMBL" id="CAKLPX010000001">
    <property type="protein sequence ID" value="CAH0991195.1"/>
    <property type="molecule type" value="Genomic_DNA"/>
</dbReference>
<protein>
    <recommendedName>
        <fullName evidence="3">Cupin type-2 domain-containing protein</fullName>
    </recommendedName>
</protein>
<keyword evidence="5" id="KW-1185">Reference proteome</keyword>
<feature type="signal peptide" evidence="2">
    <location>
        <begin position="1"/>
        <end position="19"/>
    </location>
</feature>
<organism evidence="4 5">
    <name type="scientific">Sinobacterium norvegicum</name>
    <dbReference type="NCBI Taxonomy" id="1641715"/>
    <lineage>
        <taxon>Bacteria</taxon>
        <taxon>Pseudomonadati</taxon>
        <taxon>Pseudomonadota</taxon>
        <taxon>Gammaproteobacteria</taxon>
        <taxon>Cellvibrionales</taxon>
        <taxon>Spongiibacteraceae</taxon>
        <taxon>Sinobacterium</taxon>
    </lineage>
</organism>
<comment type="caution">
    <text evidence="4">The sequence shown here is derived from an EMBL/GenBank/DDBJ whole genome shotgun (WGS) entry which is preliminary data.</text>
</comment>
<dbReference type="RefSeq" id="WP_237443852.1">
    <property type="nucleotide sequence ID" value="NZ_CAKLPX010000001.1"/>
</dbReference>
<dbReference type="InterPro" id="IPR011051">
    <property type="entry name" value="RmlC_Cupin_sf"/>
</dbReference>
<sequence>MKKLISFVVAAVAAGSCFATSVDDVTNNLKPQDNYPGAERPVFGSAAGDTHFVSEGDLQRKSNSSYPAWYRGNGENGKADADSLYSYVEIAGPFNNPIATENIYMGTLILKPGATYPAHNHGANEMYYIISGEADWWVNDQKQPVKAGDTIYHKPFDVHGWVNTSATEELHAVYMWWKEPGDPDDLFNHGARFVNPELFESEGDALPHAQPMPKPATPLKK</sequence>
<dbReference type="Gene3D" id="2.60.120.10">
    <property type="entry name" value="Jelly Rolls"/>
    <property type="match status" value="1"/>
</dbReference>
<dbReference type="InterPro" id="IPR014710">
    <property type="entry name" value="RmlC-like_jellyroll"/>
</dbReference>
<evidence type="ECO:0000259" key="3">
    <source>
        <dbReference type="Pfam" id="PF07883"/>
    </source>
</evidence>
<dbReference type="PANTHER" id="PTHR35848">
    <property type="entry name" value="OXALATE-BINDING PROTEIN"/>
    <property type="match status" value="1"/>
</dbReference>
<keyword evidence="1" id="KW-0479">Metal-binding</keyword>
<reference evidence="4" key="1">
    <citation type="submission" date="2021-12" db="EMBL/GenBank/DDBJ databases">
        <authorList>
            <person name="Rodrigo-Torres L."/>
            <person name="Arahal R. D."/>
            <person name="Lucena T."/>
        </authorList>
    </citation>
    <scope>NUCLEOTIDE SEQUENCE</scope>
    <source>
        <strain evidence="4">CECT 8267</strain>
    </source>
</reference>
<evidence type="ECO:0000313" key="5">
    <source>
        <dbReference type="Proteomes" id="UP000838100"/>
    </source>
</evidence>
<dbReference type="InterPro" id="IPR013096">
    <property type="entry name" value="Cupin_2"/>
</dbReference>
<dbReference type="Proteomes" id="UP000838100">
    <property type="component" value="Unassembled WGS sequence"/>
</dbReference>
<dbReference type="PANTHER" id="PTHR35848:SF6">
    <property type="entry name" value="CUPIN TYPE-2 DOMAIN-CONTAINING PROTEIN"/>
    <property type="match status" value="1"/>
</dbReference>